<keyword evidence="1" id="KW-0042">Antenna complex</keyword>
<dbReference type="Proteomes" id="UP000031532">
    <property type="component" value="Unassembled WGS sequence"/>
</dbReference>
<organism evidence="3 4">
    <name type="scientific">Scytonema millei VB511283</name>
    <dbReference type="NCBI Taxonomy" id="1245923"/>
    <lineage>
        <taxon>Bacteria</taxon>
        <taxon>Bacillati</taxon>
        <taxon>Cyanobacteriota</taxon>
        <taxon>Cyanophyceae</taxon>
        <taxon>Nostocales</taxon>
        <taxon>Scytonemataceae</taxon>
        <taxon>Scytonema</taxon>
    </lineage>
</organism>
<evidence type="ECO:0000313" key="3">
    <source>
        <dbReference type="EMBL" id="NHC36441.1"/>
    </source>
</evidence>
<gene>
    <name evidence="3" type="ORF">QH73_0017635</name>
</gene>
<dbReference type="GO" id="GO:0016037">
    <property type="term" value="P:light absorption"/>
    <property type="evidence" value="ECO:0007669"/>
    <property type="project" value="UniProtKB-UniRule"/>
</dbReference>
<dbReference type="InterPro" id="IPR036917">
    <property type="entry name" value="Orange_carotenoid-bd_N_sf"/>
</dbReference>
<keyword evidence="1" id="KW-0793">Thylakoid</keyword>
<keyword evidence="1" id="KW-0157">Chromophore</keyword>
<dbReference type="PROSITE" id="PS51773">
    <property type="entry name" value="OCP_N"/>
    <property type="match status" value="1"/>
</dbReference>
<accession>A0A9X5E7P1</accession>
<dbReference type="RefSeq" id="WP_039716096.1">
    <property type="nucleotide sequence ID" value="NZ_JTJC03000005.1"/>
</dbReference>
<dbReference type="GO" id="GO:0031404">
    <property type="term" value="F:chloride ion binding"/>
    <property type="evidence" value="ECO:0007669"/>
    <property type="project" value="InterPro"/>
</dbReference>
<protein>
    <submittedName>
        <fullName evidence="3">Orange carotenoid protein</fullName>
    </submittedName>
</protein>
<dbReference type="GO" id="GO:0030089">
    <property type="term" value="C:phycobilisome"/>
    <property type="evidence" value="ECO:0007669"/>
    <property type="project" value="UniProtKB-UniRule"/>
</dbReference>
<name>A0A9X5E7P1_9CYAN</name>
<dbReference type="InterPro" id="IPR015233">
    <property type="entry name" value="Orange_carotenoid-bd_N"/>
</dbReference>
<keyword evidence="4" id="KW-1185">Reference proteome</keyword>
<comment type="caution">
    <text evidence="3">The sequence shown here is derived from an EMBL/GenBank/DDBJ whole genome shotgun (WGS) entry which is preliminary data.</text>
</comment>
<dbReference type="Gene3D" id="1.10.2090.10">
    <property type="entry name" value="Orange carotenoid-binding protein, N-terminal domain"/>
    <property type="match status" value="1"/>
</dbReference>
<keyword evidence="1" id="KW-0472">Membrane</keyword>
<dbReference type="EMBL" id="JTJC03000005">
    <property type="protein sequence ID" value="NHC36441.1"/>
    <property type="molecule type" value="Genomic_DNA"/>
</dbReference>
<reference evidence="3 4" key="1">
    <citation type="journal article" date="2015" name="Genome Announc.">
        <title>Draft Genome Sequence of the Terrestrial Cyanobacterium Scytonema millei VB511283, Isolated from Eastern India.</title>
        <authorList>
            <person name="Sen D."/>
            <person name="Chandrababunaidu M.M."/>
            <person name="Singh D."/>
            <person name="Sanghi N."/>
            <person name="Ghorai A."/>
            <person name="Mishra G.P."/>
            <person name="Madduluri M."/>
            <person name="Adhikary S.P."/>
            <person name="Tripathy S."/>
        </authorList>
    </citation>
    <scope>NUCLEOTIDE SEQUENCE [LARGE SCALE GENOMIC DNA]</scope>
    <source>
        <strain evidence="3 4">VB511283</strain>
    </source>
</reference>
<dbReference type="Pfam" id="PF09150">
    <property type="entry name" value="Carot_N"/>
    <property type="match status" value="1"/>
</dbReference>
<evidence type="ECO:0000313" key="4">
    <source>
        <dbReference type="Proteomes" id="UP000031532"/>
    </source>
</evidence>
<sequence length="163" mass="18429">MTFTQSNDQNLSQFVASIQKLNVDDQLALFYFIYKKMGDSVTPAAPGASTASADVAEGLFNQIKEKSHEEQLQFQRDLINKADNEYTRMYGSMSDTTKLLFWYRLAQGMDSNVISPMPPNYELSSESKEILNQLEGIDFEQQITLFRDYVSPMGAEPKQGAEV</sequence>
<dbReference type="AlphaFoldDB" id="A0A9X5E7P1"/>
<evidence type="ECO:0000259" key="2">
    <source>
        <dbReference type="PROSITE" id="PS51773"/>
    </source>
</evidence>
<keyword evidence="1" id="KW-0605">Phycobilisome</keyword>
<feature type="domain" description="OCP N-terminal" evidence="2">
    <location>
        <begin position="8"/>
        <end position="161"/>
    </location>
</feature>
<dbReference type="OrthoDB" id="511607at2"/>
<evidence type="ECO:0000256" key="1">
    <source>
        <dbReference type="PROSITE-ProRule" id="PRU01109"/>
    </source>
</evidence>
<proteinExistence type="inferred from homology"/>
<comment type="similarity">
    <text evidence="1">Belongs to the orange carotenoid-binding protein family.</text>
</comment>
<dbReference type="SUPFAM" id="SSF81930">
    <property type="entry name" value="Orange carotenoid protein, N-terminal domain"/>
    <property type="match status" value="1"/>
</dbReference>